<organism evidence="2 3">
    <name type="scientific">Plakobranchus ocellatus</name>
    <dbReference type="NCBI Taxonomy" id="259542"/>
    <lineage>
        <taxon>Eukaryota</taxon>
        <taxon>Metazoa</taxon>
        <taxon>Spiralia</taxon>
        <taxon>Lophotrochozoa</taxon>
        <taxon>Mollusca</taxon>
        <taxon>Gastropoda</taxon>
        <taxon>Heterobranchia</taxon>
        <taxon>Euthyneura</taxon>
        <taxon>Panpulmonata</taxon>
        <taxon>Sacoglossa</taxon>
        <taxon>Placobranchoidea</taxon>
        <taxon>Plakobranchidae</taxon>
        <taxon>Plakobranchus</taxon>
    </lineage>
</organism>
<dbReference type="EMBL" id="BLXT01004727">
    <property type="protein sequence ID" value="GFO17109.1"/>
    <property type="molecule type" value="Genomic_DNA"/>
</dbReference>
<proteinExistence type="predicted"/>
<dbReference type="AlphaFoldDB" id="A0AAV4BE50"/>
<dbReference type="Proteomes" id="UP000735302">
    <property type="component" value="Unassembled WGS sequence"/>
</dbReference>
<evidence type="ECO:0000313" key="3">
    <source>
        <dbReference type="Proteomes" id="UP000735302"/>
    </source>
</evidence>
<feature type="compositionally biased region" description="Basic and acidic residues" evidence="1">
    <location>
        <begin position="63"/>
        <end position="76"/>
    </location>
</feature>
<gene>
    <name evidence="2" type="ORF">PoB_004361400</name>
</gene>
<accession>A0AAV4BE50</accession>
<evidence type="ECO:0000313" key="2">
    <source>
        <dbReference type="EMBL" id="GFO17109.1"/>
    </source>
</evidence>
<comment type="caution">
    <text evidence="2">The sequence shown here is derived from an EMBL/GenBank/DDBJ whole genome shotgun (WGS) entry which is preliminary data.</text>
</comment>
<protein>
    <submittedName>
        <fullName evidence="2">Uncharacterized protein</fullName>
    </submittedName>
</protein>
<evidence type="ECO:0000256" key="1">
    <source>
        <dbReference type="SAM" id="MobiDB-lite"/>
    </source>
</evidence>
<reference evidence="2 3" key="1">
    <citation type="journal article" date="2021" name="Elife">
        <title>Chloroplast acquisition without the gene transfer in kleptoplastic sea slugs, Plakobranchus ocellatus.</title>
        <authorList>
            <person name="Maeda T."/>
            <person name="Takahashi S."/>
            <person name="Yoshida T."/>
            <person name="Shimamura S."/>
            <person name="Takaki Y."/>
            <person name="Nagai Y."/>
            <person name="Toyoda A."/>
            <person name="Suzuki Y."/>
            <person name="Arimoto A."/>
            <person name="Ishii H."/>
            <person name="Satoh N."/>
            <person name="Nishiyama T."/>
            <person name="Hasebe M."/>
            <person name="Maruyama T."/>
            <person name="Minagawa J."/>
            <person name="Obokata J."/>
            <person name="Shigenobu S."/>
        </authorList>
    </citation>
    <scope>NUCLEOTIDE SEQUENCE [LARGE SCALE GENOMIC DNA]</scope>
</reference>
<name>A0AAV4BE50_9GAST</name>
<keyword evidence="3" id="KW-1185">Reference proteome</keyword>
<feature type="region of interest" description="Disordered" evidence="1">
    <location>
        <begin position="56"/>
        <end position="91"/>
    </location>
</feature>
<sequence length="91" mass="10131">MKHFECAKSDANSTAATSTATLIPRLKIVHDNDLYGSFCSLPNTCVDDAYKGSEINTTCTNDPHPKEQRRGRHENFDSSDNSHLCENDSRV</sequence>